<accession>A0ACC2TRF1</accession>
<dbReference type="Proteomes" id="UP001165960">
    <property type="component" value="Unassembled WGS sequence"/>
</dbReference>
<evidence type="ECO:0000313" key="2">
    <source>
        <dbReference type="Proteomes" id="UP001165960"/>
    </source>
</evidence>
<comment type="caution">
    <text evidence="1">The sequence shown here is derived from an EMBL/GenBank/DDBJ whole genome shotgun (WGS) entry which is preliminary data.</text>
</comment>
<name>A0ACC2TRF1_9FUNG</name>
<organism evidence="1 2">
    <name type="scientific">Entomophthora muscae</name>
    <dbReference type="NCBI Taxonomy" id="34485"/>
    <lineage>
        <taxon>Eukaryota</taxon>
        <taxon>Fungi</taxon>
        <taxon>Fungi incertae sedis</taxon>
        <taxon>Zoopagomycota</taxon>
        <taxon>Entomophthoromycotina</taxon>
        <taxon>Entomophthoromycetes</taxon>
        <taxon>Entomophthorales</taxon>
        <taxon>Entomophthoraceae</taxon>
        <taxon>Entomophthora</taxon>
    </lineage>
</organism>
<evidence type="ECO:0000313" key="1">
    <source>
        <dbReference type="EMBL" id="KAJ9077070.1"/>
    </source>
</evidence>
<proteinExistence type="predicted"/>
<gene>
    <name evidence="1" type="ORF">DSO57_1020189</name>
</gene>
<protein>
    <submittedName>
        <fullName evidence="1">Uncharacterized protein</fullName>
    </submittedName>
</protein>
<reference evidence="1" key="1">
    <citation type="submission" date="2022-04" db="EMBL/GenBank/DDBJ databases">
        <title>Genome of the entomopathogenic fungus Entomophthora muscae.</title>
        <authorList>
            <person name="Elya C."/>
            <person name="Lovett B.R."/>
            <person name="Lee E."/>
            <person name="Macias A.M."/>
            <person name="Hajek A.E."/>
            <person name="De Bivort B.L."/>
            <person name="Kasson M.T."/>
            <person name="De Fine Licht H.H."/>
            <person name="Stajich J.E."/>
        </authorList>
    </citation>
    <scope>NUCLEOTIDE SEQUENCE</scope>
    <source>
        <strain evidence="1">Berkeley</strain>
    </source>
</reference>
<keyword evidence="2" id="KW-1185">Reference proteome</keyword>
<dbReference type="EMBL" id="QTSX02002223">
    <property type="protein sequence ID" value="KAJ9077070.1"/>
    <property type="molecule type" value="Genomic_DNA"/>
</dbReference>
<sequence>MRPGSYLPSGFLSRNDHVHACAQLIVKYSAEPAIVPTDHQALLVVISSAITLDVAPMFGLERYRLRCLDNIRIFALFCGVFDAIFSLLLESLTLAA</sequence>